<comment type="similarity">
    <text evidence="2">Belongs to the SNF2/RAD54 helicase family.</text>
</comment>
<dbReference type="EC" id="3.6.4.12" evidence="3"/>
<feature type="region of interest" description="Disordered" evidence="13">
    <location>
        <begin position="849"/>
        <end position="873"/>
    </location>
</feature>
<dbReference type="GO" id="GO:0003677">
    <property type="term" value="F:DNA binding"/>
    <property type="evidence" value="ECO:0007669"/>
    <property type="project" value="UniProtKB-KW"/>
</dbReference>
<dbReference type="Gene3D" id="3.40.50.300">
    <property type="entry name" value="P-loop containing nucleotide triphosphate hydrolases"/>
    <property type="match status" value="1"/>
</dbReference>
<evidence type="ECO:0000256" key="9">
    <source>
        <dbReference type="ARBA" id="ARBA00023125"/>
    </source>
</evidence>
<reference evidence="17" key="2">
    <citation type="submission" date="2018-07" db="EMBL/GenBank/DDBJ databases">
        <authorList>
            <person name="Quirk P.G."/>
            <person name="Krulwich T.A."/>
        </authorList>
    </citation>
    <scope>NUCLEOTIDE SEQUENCE</scope>
</reference>
<protein>
    <recommendedName>
        <fullName evidence="12">SWI/SNF-related matrix-associated actin-dependent regulator of chromatin subfamily A containing DEAD/H box 1 homolog</fullName>
        <ecNumber evidence="3">3.6.4.12</ecNumber>
    </recommendedName>
</protein>
<dbReference type="PANTHER" id="PTHR10799">
    <property type="entry name" value="SNF2/RAD54 HELICASE FAMILY"/>
    <property type="match status" value="1"/>
</dbReference>
<dbReference type="OMA" id="MMLDVVE"/>
<evidence type="ECO:0000256" key="6">
    <source>
        <dbReference type="ARBA" id="ARBA00022806"/>
    </source>
</evidence>
<feature type="compositionally biased region" description="Polar residues" evidence="13">
    <location>
        <begin position="20"/>
        <end position="41"/>
    </location>
</feature>
<dbReference type="GO" id="GO:0005524">
    <property type="term" value="F:ATP binding"/>
    <property type="evidence" value="ECO:0007669"/>
    <property type="project" value="UniProtKB-KW"/>
</dbReference>
<evidence type="ECO:0000313" key="17">
    <source>
        <dbReference type="EMBL" id="SSX27381.1"/>
    </source>
</evidence>
<accession>A0A336MDF4</accession>
<evidence type="ECO:0000259" key="14">
    <source>
        <dbReference type="PROSITE" id="PS51192"/>
    </source>
</evidence>
<dbReference type="PROSITE" id="PS51194">
    <property type="entry name" value="HELICASE_CTER"/>
    <property type="match status" value="1"/>
</dbReference>
<dbReference type="Gene3D" id="3.40.50.10810">
    <property type="entry name" value="Tandem AAA-ATPase domain"/>
    <property type="match status" value="1"/>
</dbReference>
<evidence type="ECO:0000256" key="1">
    <source>
        <dbReference type="ARBA" id="ARBA00004123"/>
    </source>
</evidence>
<evidence type="ECO:0000256" key="7">
    <source>
        <dbReference type="ARBA" id="ARBA00022840"/>
    </source>
</evidence>
<dbReference type="GO" id="GO:0005694">
    <property type="term" value="C:chromosome"/>
    <property type="evidence" value="ECO:0007669"/>
    <property type="project" value="UniProtKB-ARBA"/>
</dbReference>
<evidence type="ECO:0000256" key="4">
    <source>
        <dbReference type="ARBA" id="ARBA00022741"/>
    </source>
</evidence>
<dbReference type="SUPFAM" id="SSF52540">
    <property type="entry name" value="P-loop containing nucleoside triphosphate hydrolases"/>
    <property type="match status" value="2"/>
</dbReference>
<dbReference type="InterPro" id="IPR049730">
    <property type="entry name" value="SNF2/RAD54-like_C"/>
</dbReference>
<feature type="region of interest" description="Disordered" evidence="13">
    <location>
        <begin position="1"/>
        <end position="41"/>
    </location>
</feature>
<dbReference type="EMBL" id="UFQT01000822">
    <property type="protein sequence ID" value="SSX27381.1"/>
    <property type="molecule type" value="Genomic_DNA"/>
</dbReference>
<gene>
    <name evidence="17" type="primary">CSON014494</name>
</gene>
<keyword evidence="10" id="KW-0539">Nucleus</keyword>
<dbReference type="InterPro" id="IPR038718">
    <property type="entry name" value="SNF2-like_sf"/>
</dbReference>
<evidence type="ECO:0000256" key="2">
    <source>
        <dbReference type="ARBA" id="ARBA00007025"/>
    </source>
</evidence>
<dbReference type="GO" id="GO:0016787">
    <property type="term" value="F:hydrolase activity"/>
    <property type="evidence" value="ECO:0007669"/>
    <property type="project" value="UniProtKB-KW"/>
</dbReference>
<dbReference type="SMART" id="SM00490">
    <property type="entry name" value="HELICc"/>
    <property type="match status" value="1"/>
</dbReference>
<dbReference type="InterPro" id="IPR014001">
    <property type="entry name" value="Helicase_ATP-bd"/>
</dbReference>
<dbReference type="InterPro" id="IPR001650">
    <property type="entry name" value="Helicase_C-like"/>
</dbReference>
<dbReference type="InterPro" id="IPR000330">
    <property type="entry name" value="SNF2_N"/>
</dbReference>
<evidence type="ECO:0000256" key="10">
    <source>
        <dbReference type="ARBA" id="ARBA00023242"/>
    </source>
</evidence>
<dbReference type="EMBL" id="UFQS01000822">
    <property type="protein sequence ID" value="SSX07038.1"/>
    <property type="molecule type" value="Genomic_DNA"/>
</dbReference>
<keyword evidence="6" id="KW-0347">Helicase</keyword>
<organism evidence="17">
    <name type="scientific">Culicoides sonorensis</name>
    <name type="common">Biting midge</name>
    <dbReference type="NCBI Taxonomy" id="179676"/>
    <lineage>
        <taxon>Eukaryota</taxon>
        <taxon>Metazoa</taxon>
        <taxon>Ecdysozoa</taxon>
        <taxon>Arthropoda</taxon>
        <taxon>Hexapoda</taxon>
        <taxon>Insecta</taxon>
        <taxon>Pterygota</taxon>
        <taxon>Neoptera</taxon>
        <taxon>Endopterygota</taxon>
        <taxon>Diptera</taxon>
        <taxon>Nematocera</taxon>
        <taxon>Chironomoidea</taxon>
        <taxon>Ceratopogonidae</taxon>
        <taxon>Ceratopogoninae</taxon>
        <taxon>Culicoides</taxon>
        <taxon>Monoculicoides</taxon>
    </lineage>
</organism>
<dbReference type="FunFam" id="3.40.50.300:FF:001629">
    <property type="entry name" value="Probable ATP-dependent helicase PF08_0048"/>
    <property type="match status" value="1"/>
</dbReference>
<keyword evidence="8" id="KW-0156">Chromatin regulator</keyword>
<dbReference type="PROSITE" id="PS51192">
    <property type="entry name" value="HELICASE_ATP_BIND_1"/>
    <property type="match status" value="1"/>
</dbReference>
<dbReference type="CDD" id="cd18793">
    <property type="entry name" value="SF2_C_SNF"/>
    <property type="match status" value="1"/>
</dbReference>
<keyword evidence="4" id="KW-0547">Nucleotide-binding</keyword>
<keyword evidence="7" id="KW-0067">ATP-binding</keyword>
<evidence type="ECO:0000256" key="11">
    <source>
        <dbReference type="ARBA" id="ARBA00059294"/>
    </source>
</evidence>
<feature type="domain" description="Helicase C-terminal" evidence="15">
    <location>
        <begin position="678"/>
        <end position="842"/>
    </location>
</feature>
<sequence length="873" mass="100774">MSLRAFRIEKKSPAKEPSLMNGQENGSSPQTTPIKQVNSTSLLDQKEKEIRLINLRKANPEYDIMVIQDALIKYNWDNVEADKYIKEQCRPKMRYNINQLKSPPVQNNVSVQLEANKPIKQSPAKIESPVSQAPEIIKQMQLHQSKQPVPLKNGNSSSNGTSYRRIKKPDSDRDSDQEDFDDKPSERVFDSDESDDDADYMTKERKEVFEFFNNAKITDLINVKALSQKKADLVLELRPFTSWSDLLAKMKKNKHLSTEILNNCQDYLDRRNNLTNIMKKCKKIVKRIGNAVEKGGTVAQQPRLLSDELKLAEYQLIGLNWLAILNKNDVNGILADEMGLGKTIQVISFLAYLKENNLAKKTHLVVVPSSTLNNWEQELTKWCPDLTVLKYYGSQDERRSMRIQIAKEGLTDDIMLTTYHMIGASNEEKKMFRVTKFHYVVFDEAHMLKNMLSQRYILLHRIDALNRILLTGTPLQNNLLELMSLLCFVMPSMFAGKAEDIKALFQSKGKKGEESTADEVEQRQIELAKNIMKPFILRRLKKDVLSFLPQKKEEIIKTDLSLSQRKKYDQLLEEYKSEARLSQAEREFSGMTFLMDLRKLANHPLLLRYYFSDEQVHKMAKALARDPSYKNTKPDEIFQDIAPLSDFKLYQMAEKHHSLINLVRIPDQYVLDAGKFKILDDLLPKLRSEGHRVLIFSQFVMMLDVIEKYLEIRRYGFLRLDGQTAVEERQDMINLYNQDPNIFIFLLSTRAGGLGINLTSADTVIIYDIDFNPYNDKQAEDRCHRIGQTKEVTIYKLIAKDTIDEAMLSIAQDKLKLEQEVTSEEAEEKEQHKCVVKLLTLALGTDETRAEHMISPTHDKKRARNSTEDDPLA</sequence>
<dbReference type="GO" id="GO:0005634">
    <property type="term" value="C:nucleus"/>
    <property type="evidence" value="ECO:0007669"/>
    <property type="project" value="UniProtKB-SubCell"/>
</dbReference>
<dbReference type="Pfam" id="PF00176">
    <property type="entry name" value="SNF2-rel_dom"/>
    <property type="match status" value="1"/>
</dbReference>
<dbReference type="InterPro" id="IPR027417">
    <property type="entry name" value="P-loop_NTPase"/>
</dbReference>
<comment type="function">
    <text evidence="11">DNA helicase that possesses intrinsic ATP-dependent nucleosome-remodeling activity and is both required for DNA repair and heterochromatin organization. Promotes DNA end resection of double-strand breaks (DSBs) following DNA damage: probably acts by weakening histone DNA interactions in nucleosomes flanking DSBs.</text>
</comment>
<evidence type="ECO:0000256" key="12">
    <source>
        <dbReference type="ARBA" id="ARBA00069890"/>
    </source>
</evidence>
<keyword evidence="9" id="KW-0238">DNA-binding</keyword>
<dbReference type="SMART" id="SM00487">
    <property type="entry name" value="DEXDc"/>
    <property type="match status" value="1"/>
</dbReference>
<feature type="compositionally biased region" description="Basic and acidic residues" evidence="13">
    <location>
        <begin position="1"/>
        <end position="14"/>
    </location>
</feature>
<dbReference type="Pfam" id="PF00271">
    <property type="entry name" value="Helicase_C"/>
    <property type="match status" value="1"/>
</dbReference>
<reference evidence="16" key="1">
    <citation type="submission" date="2018-04" db="EMBL/GenBank/DDBJ databases">
        <authorList>
            <person name="Go L.Y."/>
            <person name="Mitchell J.A."/>
        </authorList>
    </citation>
    <scope>NUCLEOTIDE SEQUENCE</scope>
    <source>
        <tissue evidence="16">Whole organism</tissue>
    </source>
</reference>
<comment type="subcellular location">
    <subcellularLocation>
        <location evidence="1">Nucleus</location>
    </subcellularLocation>
</comment>
<feature type="region of interest" description="Disordered" evidence="13">
    <location>
        <begin position="143"/>
        <end position="197"/>
    </location>
</feature>
<dbReference type="GO" id="GO:0003678">
    <property type="term" value="F:DNA helicase activity"/>
    <property type="evidence" value="ECO:0007669"/>
    <property type="project" value="UniProtKB-EC"/>
</dbReference>
<evidence type="ECO:0000313" key="16">
    <source>
        <dbReference type="EMBL" id="SSX07038.1"/>
    </source>
</evidence>
<evidence type="ECO:0000256" key="5">
    <source>
        <dbReference type="ARBA" id="ARBA00022801"/>
    </source>
</evidence>
<evidence type="ECO:0000259" key="15">
    <source>
        <dbReference type="PROSITE" id="PS51194"/>
    </source>
</evidence>
<evidence type="ECO:0000256" key="13">
    <source>
        <dbReference type="SAM" id="MobiDB-lite"/>
    </source>
</evidence>
<dbReference type="VEuPathDB" id="VectorBase:CSON014494"/>
<evidence type="ECO:0000256" key="8">
    <source>
        <dbReference type="ARBA" id="ARBA00022853"/>
    </source>
</evidence>
<name>A0A336MDF4_CULSO</name>
<feature type="domain" description="Helicase ATP-binding" evidence="14">
    <location>
        <begin position="323"/>
        <end position="492"/>
    </location>
</feature>
<dbReference type="GO" id="GO:0006325">
    <property type="term" value="P:chromatin organization"/>
    <property type="evidence" value="ECO:0007669"/>
    <property type="project" value="UniProtKB-KW"/>
</dbReference>
<feature type="compositionally biased region" description="Polar residues" evidence="13">
    <location>
        <begin position="143"/>
        <end position="162"/>
    </location>
</feature>
<dbReference type="FunFam" id="3.40.50.10810:FF:000014">
    <property type="entry name" value="SWI/SNF-related matrix-associated actin-dependent regulator of chromatin subfamily A containing DEAD/H box 1"/>
    <property type="match status" value="1"/>
</dbReference>
<proteinExistence type="inferred from homology"/>
<evidence type="ECO:0000256" key="3">
    <source>
        <dbReference type="ARBA" id="ARBA00012551"/>
    </source>
</evidence>
<keyword evidence="5" id="KW-0378">Hydrolase</keyword>
<dbReference type="AlphaFoldDB" id="A0A336MDF4"/>